<gene>
    <name evidence="3" type="ORF">NHX12_009136</name>
</gene>
<evidence type="ECO:0000313" key="4">
    <source>
        <dbReference type="Proteomes" id="UP001148018"/>
    </source>
</evidence>
<dbReference type="OrthoDB" id="8861212at2759"/>
<evidence type="ECO:0000313" key="3">
    <source>
        <dbReference type="EMBL" id="KAJ3591189.1"/>
    </source>
</evidence>
<dbReference type="AlphaFoldDB" id="A0A9Q0IA18"/>
<proteinExistence type="predicted"/>
<keyword evidence="4" id="KW-1185">Reference proteome</keyword>
<dbReference type="Proteomes" id="UP001148018">
    <property type="component" value="Unassembled WGS sequence"/>
</dbReference>
<reference evidence="3" key="1">
    <citation type="submission" date="2022-07" db="EMBL/GenBank/DDBJ databases">
        <title>Chromosome-level genome of Muraenolepis orangiensis.</title>
        <authorList>
            <person name="Kim J."/>
        </authorList>
    </citation>
    <scope>NUCLEOTIDE SEQUENCE</scope>
    <source>
        <strain evidence="3">KU_S4_2022</strain>
        <tissue evidence="3">Muscle</tissue>
    </source>
</reference>
<feature type="region of interest" description="Disordered" evidence="2">
    <location>
        <begin position="1"/>
        <end position="33"/>
    </location>
</feature>
<feature type="coiled-coil region" evidence="1">
    <location>
        <begin position="104"/>
        <end position="131"/>
    </location>
</feature>
<dbReference type="Gene3D" id="3.30.70.1820">
    <property type="entry name" value="L1 transposable element, RRM domain"/>
    <property type="match status" value="1"/>
</dbReference>
<sequence>MSGPSARVKATKKAHEAAESPGALPGTPAGSNQLTLSAFNEGMAQMKTDICGKMDSVVDSLRAEIALVREGAQESLNNLQATSTAHEARLVEVEKCAAFCDNTATELLTKFDKLKCEVTDLQNKCDDLEGRQRRNNIRVLGVPEGVKGPHPTEYMADLLGDLLQVVDKPVLDQAHRSSRAKPRAGEPPRPFVIRVHHFQTKELILRKSRAAGDSLKFPGGNRISIFPDLAAAVAKKRAEFWKAKQMLRSAPGVKFGLLFPARLRVTLPDGKEHYFENPTEATVFAKRSRECVRLDFATGRAGYNATVVCCFADVLYFPSFGCLDTEILRCAGLLKTMAIGYCGHSWRELATWTGLDVGPTEF</sequence>
<dbReference type="InterPro" id="IPR004244">
    <property type="entry name" value="Transposase_22"/>
</dbReference>
<protein>
    <recommendedName>
        <fullName evidence="5">Transposase element L1Md-A101/L1Md-A102/L1Md-A2</fullName>
    </recommendedName>
</protein>
<keyword evidence="1" id="KW-0175">Coiled coil</keyword>
<comment type="caution">
    <text evidence="3">The sequence shown here is derived from an EMBL/GenBank/DDBJ whole genome shotgun (WGS) entry which is preliminary data.</text>
</comment>
<dbReference type="PANTHER" id="PTHR11505">
    <property type="entry name" value="L1 TRANSPOSABLE ELEMENT-RELATED"/>
    <property type="match status" value="1"/>
</dbReference>
<evidence type="ECO:0008006" key="5">
    <source>
        <dbReference type="Google" id="ProtNLM"/>
    </source>
</evidence>
<accession>A0A9Q0IA18</accession>
<evidence type="ECO:0000256" key="1">
    <source>
        <dbReference type="SAM" id="Coils"/>
    </source>
</evidence>
<name>A0A9Q0IA18_9TELE</name>
<organism evidence="3 4">
    <name type="scientific">Muraenolepis orangiensis</name>
    <name type="common">Patagonian moray cod</name>
    <dbReference type="NCBI Taxonomy" id="630683"/>
    <lineage>
        <taxon>Eukaryota</taxon>
        <taxon>Metazoa</taxon>
        <taxon>Chordata</taxon>
        <taxon>Craniata</taxon>
        <taxon>Vertebrata</taxon>
        <taxon>Euteleostomi</taxon>
        <taxon>Actinopterygii</taxon>
        <taxon>Neopterygii</taxon>
        <taxon>Teleostei</taxon>
        <taxon>Neoteleostei</taxon>
        <taxon>Acanthomorphata</taxon>
        <taxon>Zeiogadaria</taxon>
        <taxon>Gadariae</taxon>
        <taxon>Gadiformes</taxon>
        <taxon>Muraenolepidoidei</taxon>
        <taxon>Muraenolepididae</taxon>
        <taxon>Muraenolepis</taxon>
    </lineage>
</organism>
<evidence type="ECO:0000256" key="2">
    <source>
        <dbReference type="SAM" id="MobiDB-lite"/>
    </source>
</evidence>
<dbReference type="EMBL" id="JANIIK010000114">
    <property type="protein sequence ID" value="KAJ3591189.1"/>
    <property type="molecule type" value="Genomic_DNA"/>
</dbReference>